<dbReference type="Pfam" id="PF13407">
    <property type="entry name" value="Peripla_BP_4"/>
    <property type="match status" value="1"/>
</dbReference>
<sequence>MFAHLRFTHPVIHTASPKSNLAIIEGGVGQDPTIERNAGVQEAIKPYPNIKIVATQSVDWTRKGGCKVMEGYIQKYPTGFLQGVFCASDEMMMGALEALQAAHLTDLNGWFFSGDGQLEGLQMVLQGVAIADTQNSPFHGGPALQAAIAITQGMKLNGASIMRDNQTLTNITSE</sequence>
<accession>A0A2K8N9V1</accession>
<dbReference type="SUPFAM" id="SSF53822">
    <property type="entry name" value="Periplasmic binding protein-like I"/>
    <property type="match status" value="1"/>
</dbReference>
<comment type="subcellular location">
    <subcellularLocation>
        <location evidence="1">Cell envelope</location>
    </subcellularLocation>
</comment>
<dbReference type="PANTHER" id="PTHR46847:SF3">
    <property type="entry name" value="GALACTOFURANOSE-BINDING PROTEIN YTFQ"/>
    <property type="match status" value="1"/>
</dbReference>
<evidence type="ECO:0000313" key="6">
    <source>
        <dbReference type="Proteomes" id="UP000231932"/>
    </source>
</evidence>
<dbReference type="InterPro" id="IPR028082">
    <property type="entry name" value="Peripla_BP_I"/>
</dbReference>
<evidence type="ECO:0000256" key="1">
    <source>
        <dbReference type="ARBA" id="ARBA00004196"/>
    </source>
</evidence>
<dbReference type="Gene3D" id="3.40.50.2300">
    <property type="match status" value="2"/>
</dbReference>
<dbReference type="InterPro" id="IPR025997">
    <property type="entry name" value="SBP_2_dom"/>
</dbReference>
<feature type="domain" description="Periplasmic binding protein" evidence="4">
    <location>
        <begin position="18"/>
        <end position="150"/>
    </location>
</feature>
<keyword evidence="6" id="KW-1185">Reference proteome</keyword>
<keyword evidence="3" id="KW-0732">Signal</keyword>
<dbReference type="GO" id="GO:0030313">
    <property type="term" value="C:cell envelope"/>
    <property type="evidence" value="ECO:0007669"/>
    <property type="project" value="UniProtKB-SubCell"/>
</dbReference>
<proteinExistence type="inferred from homology"/>
<dbReference type="GO" id="GO:0030246">
    <property type="term" value="F:carbohydrate binding"/>
    <property type="evidence" value="ECO:0007669"/>
    <property type="project" value="UniProtKB-ARBA"/>
</dbReference>
<evidence type="ECO:0000313" key="5">
    <source>
        <dbReference type="EMBL" id="ATY85895.1"/>
    </source>
</evidence>
<comment type="similarity">
    <text evidence="2">Belongs to the bacterial solute-binding protein 2 family.</text>
</comment>
<dbReference type="AlphaFoldDB" id="A0A2K8N9V1"/>
<evidence type="ECO:0000256" key="3">
    <source>
        <dbReference type="ARBA" id="ARBA00022729"/>
    </source>
</evidence>
<dbReference type="Proteomes" id="UP000231932">
    <property type="component" value="Chromosome"/>
</dbReference>
<protein>
    <recommendedName>
        <fullName evidence="4">Periplasmic binding protein domain-containing protein</fullName>
    </recommendedName>
</protein>
<dbReference type="PANTHER" id="PTHR46847">
    <property type="entry name" value="D-ALLOSE-BINDING PERIPLASMIC PROTEIN-RELATED"/>
    <property type="match status" value="1"/>
</dbReference>
<name>A0A2K8N9V1_9BACL</name>
<evidence type="ECO:0000256" key="2">
    <source>
        <dbReference type="ARBA" id="ARBA00007639"/>
    </source>
</evidence>
<reference evidence="6" key="1">
    <citation type="submission" date="2017-11" db="EMBL/GenBank/DDBJ databases">
        <title>Complete Genome Sequence of Kyrpidia sp. Strain EA-1, a thermophilic, hydrogen-oxidizing Bacterium, isolated from the Azores.</title>
        <authorList>
            <person name="Reiner J.E."/>
            <person name="Lapp C.J."/>
            <person name="Bunk B."/>
            <person name="Gescher J."/>
        </authorList>
    </citation>
    <scope>NUCLEOTIDE SEQUENCE [LARGE SCALE GENOMIC DNA]</scope>
    <source>
        <strain evidence="6">EA-1</strain>
    </source>
</reference>
<organism evidence="5 6">
    <name type="scientific">Kyrpidia spormannii</name>
    <dbReference type="NCBI Taxonomy" id="2055160"/>
    <lineage>
        <taxon>Bacteria</taxon>
        <taxon>Bacillati</taxon>
        <taxon>Bacillota</taxon>
        <taxon>Bacilli</taxon>
        <taxon>Bacillales</taxon>
        <taxon>Alicyclobacillaceae</taxon>
        <taxon>Kyrpidia</taxon>
    </lineage>
</organism>
<dbReference type="KEGG" id="kyr:CVV65_13980"/>
<evidence type="ECO:0000259" key="4">
    <source>
        <dbReference type="Pfam" id="PF13407"/>
    </source>
</evidence>
<gene>
    <name evidence="5" type="ORF">CVV65_13980</name>
</gene>
<dbReference type="EMBL" id="CP024955">
    <property type="protein sequence ID" value="ATY85895.1"/>
    <property type="molecule type" value="Genomic_DNA"/>
</dbReference>